<keyword evidence="5" id="KW-1185">Reference proteome</keyword>
<dbReference type="EMBL" id="JAADYS010000991">
    <property type="protein sequence ID" value="KAF4465712.1"/>
    <property type="molecule type" value="Genomic_DNA"/>
</dbReference>
<dbReference type="PRINTS" id="PR00081">
    <property type="entry name" value="GDHRDH"/>
</dbReference>
<dbReference type="OrthoDB" id="294295at2759"/>
<keyword evidence="2" id="KW-0521">NADP</keyword>
<evidence type="ECO:0000256" key="2">
    <source>
        <dbReference type="ARBA" id="ARBA00022857"/>
    </source>
</evidence>
<evidence type="ECO:0000313" key="5">
    <source>
        <dbReference type="Proteomes" id="UP000554235"/>
    </source>
</evidence>
<dbReference type="InterPro" id="IPR002347">
    <property type="entry name" value="SDR_fam"/>
</dbReference>
<dbReference type="PANTHER" id="PTHR43477">
    <property type="entry name" value="DIHYDROANTICAPSIN 7-DEHYDROGENASE"/>
    <property type="match status" value="1"/>
</dbReference>
<accession>A0A8H4LA80</accession>
<dbReference type="PANTHER" id="PTHR43477:SF1">
    <property type="entry name" value="DIHYDROANTICAPSIN 7-DEHYDROGENASE"/>
    <property type="match status" value="1"/>
</dbReference>
<proteinExistence type="inferred from homology"/>
<comment type="similarity">
    <text evidence="1">Belongs to the short-chain dehydrogenases/reductases (SDR) family.</text>
</comment>
<dbReference type="SUPFAM" id="SSF51735">
    <property type="entry name" value="NAD(P)-binding Rossmann-fold domains"/>
    <property type="match status" value="1"/>
</dbReference>
<dbReference type="InterPro" id="IPR057571">
    <property type="entry name" value="SDR_PhqE-like"/>
</dbReference>
<dbReference type="AlphaFoldDB" id="A0A8H4LA80"/>
<evidence type="ECO:0000256" key="3">
    <source>
        <dbReference type="ARBA" id="ARBA00023002"/>
    </source>
</evidence>
<comment type="caution">
    <text evidence="4">The sequence shown here is derived from an EMBL/GenBank/DDBJ whole genome shotgun (WGS) entry which is preliminary data.</text>
</comment>
<gene>
    <name evidence="4" type="ORF">FALBO_7441</name>
</gene>
<name>A0A8H4LA80_9HYPO</name>
<reference evidence="4 5" key="1">
    <citation type="submission" date="2020-01" db="EMBL/GenBank/DDBJ databases">
        <title>Identification and distribution of gene clusters putatively required for synthesis of sphingolipid metabolism inhibitors in phylogenetically diverse species of the filamentous fungus Fusarium.</title>
        <authorList>
            <person name="Kim H.-S."/>
            <person name="Busman M."/>
            <person name="Brown D.W."/>
            <person name="Divon H."/>
            <person name="Uhlig S."/>
            <person name="Proctor R.H."/>
        </authorList>
    </citation>
    <scope>NUCLEOTIDE SEQUENCE [LARGE SCALE GENOMIC DNA]</scope>
    <source>
        <strain evidence="4 5">NRRL 20459</strain>
    </source>
</reference>
<evidence type="ECO:0000256" key="1">
    <source>
        <dbReference type="ARBA" id="ARBA00006484"/>
    </source>
</evidence>
<protein>
    <submittedName>
        <fullName evidence="4">Dehyrdogenase reductase domain-containing</fullName>
    </submittedName>
</protein>
<dbReference type="InterPro" id="IPR036291">
    <property type="entry name" value="NAD(P)-bd_dom_sf"/>
</dbReference>
<dbReference type="Pfam" id="PF23441">
    <property type="entry name" value="SDR"/>
    <property type="match status" value="1"/>
</dbReference>
<sequence>MIRGGLRGVRGSPSWSQSSIATPNIQASIQAPAADFIGPRAGLLQQEKAHFFFYSPNFKRYPLLNNINMAHYINKLKDQRVLVVGGSTGIGFAVTEAALEHGADVIISSSNQTKIENAVRKLEKHIEAAQLPPRKVSGKACDLTNPDTLEQSVKSLLEFAAQDGKLDHVVFTAGDFLTLPSIDSVTLEDIAKVGMYIHQSSRSSLTFTTSTTHWRPRKGWSVLNGATGGIEAMARGLAIDLKPLRVNTVRSGFVRTELFDGFPEEALEAMWPAMERDCVVGKVGTAGELAEAYMYFMKNTFATGTTAEVDGGRMIGDSKED</sequence>
<dbReference type="Gene3D" id="3.40.50.720">
    <property type="entry name" value="NAD(P)-binding Rossmann-like Domain"/>
    <property type="match status" value="2"/>
</dbReference>
<evidence type="ECO:0000313" key="4">
    <source>
        <dbReference type="EMBL" id="KAF4465712.1"/>
    </source>
</evidence>
<dbReference type="GO" id="GO:0016491">
    <property type="term" value="F:oxidoreductase activity"/>
    <property type="evidence" value="ECO:0007669"/>
    <property type="project" value="UniProtKB-KW"/>
</dbReference>
<dbReference type="InterPro" id="IPR051122">
    <property type="entry name" value="SDR_DHRS6-like"/>
</dbReference>
<organism evidence="4 5">
    <name type="scientific">Fusarium albosuccineum</name>
    <dbReference type="NCBI Taxonomy" id="1237068"/>
    <lineage>
        <taxon>Eukaryota</taxon>
        <taxon>Fungi</taxon>
        <taxon>Dikarya</taxon>
        <taxon>Ascomycota</taxon>
        <taxon>Pezizomycotina</taxon>
        <taxon>Sordariomycetes</taxon>
        <taxon>Hypocreomycetidae</taxon>
        <taxon>Hypocreales</taxon>
        <taxon>Nectriaceae</taxon>
        <taxon>Fusarium</taxon>
        <taxon>Fusarium decemcellulare species complex</taxon>
    </lineage>
</organism>
<keyword evidence="3" id="KW-0560">Oxidoreductase</keyword>
<dbReference type="Proteomes" id="UP000554235">
    <property type="component" value="Unassembled WGS sequence"/>
</dbReference>